<keyword evidence="1" id="KW-1133">Transmembrane helix</keyword>
<organism evidence="2 3">
    <name type="scientific">Nocardia terpenica</name>
    <dbReference type="NCBI Taxonomy" id="455432"/>
    <lineage>
        <taxon>Bacteria</taxon>
        <taxon>Bacillati</taxon>
        <taxon>Actinomycetota</taxon>
        <taxon>Actinomycetes</taxon>
        <taxon>Mycobacteriales</taxon>
        <taxon>Nocardiaceae</taxon>
        <taxon>Nocardia</taxon>
    </lineage>
</organism>
<feature type="transmembrane region" description="Helical" evidence="1">
    <location>
        <begin position="29"/>
        <end position="51"/>
    </location>
</feature>
<feature type="transmembrane region" description="Helical" evidence="1">
    <location>
        <begin position="126"/>
        <end position="146"/>
    </location>
</feature>
<reference evidence="2 3" key="1">
    <citation type="journal article" date="2019" name="ACS Chem. Biol.">
        <title>Identification and Mobilization of a Cryptic Antibiotic Biosynthesis Gene Locus from a Human-Pathogenic Nocardia Isolate.</title>
        <authorList>
            <person name="Herisse M."/>
            <person name="Ishida K."/>
            <person name="Porter J.L."/>
            <person name="Howden B."/>
            <person name="Hertweck C."/>
            <person name="Stinear T.P."/>
            <person name="Pidot S.J."/>
        </authorList>
    </citation>
    <scope>NUCLEOTIDE SEQUENCE [LARGE SCALE GENOMIC DNA]</scope>
    <source>
        <strain evidence="2 3">AUSMDU00012715</strain>
    </source>
</reference>
<keyword evidence="1" id="KW-0472">Membrane</keyword>
<dbReference type="Proteomes" id="UP000500953">
    <property type="component" value="Chromosome"/>
</dbReference>
<name>A0A6G9ZDE7_9NOCA</name>
<evidence type="ECO:0000313" key="2">
    <source>
        <dbReference type="EMBL" id="QIS23460.1"/>
    </source>
</evidence>
<sequence length="218" mass="23227">MTGALMIPAGLLAGVATLLRWHRWNADPAGTALTIALTALAARALLAVGPVGTFWNMLRGYTSIPTVDLPLVLRDGLAILCGYMLSRHAINSWGQPRNLVRVRMFWLVTTVTIGSVHAVGPIHQTHMGTIAVGAGAIPVLVTAMYLRPETGPQRRILIILHSAAITLVSASLYTILYVYTGIDKAGGYGPDLLEALGITLLAAEALATGFYRATRPHQ</sequence>
<accession>A0A6G9ZDE7</accession>
<feature type="transmembrane region" description="Helical" evidence="1">
    <location>
        <begin position="6"/>
        <end position="22"/>
    </location>
</feature>
<proteinExistence type="predicted"/>
<dbReference type="EMBL" id="CP046173">
    <property type="protein sequence ID" value="QIS23460.1"/>
    <property type="molecule type" value="Genomic_DNA"/>
</dbReference>
<dbReference type="AlphaFoldDB" id="A0A6G9ZDE7"/>
<gene>
    <name evidence="2" type="ORF">F6W96_39305</name>
</gene>
<feature type="transmembrane region" description="Helical" evidence="1">
    <location>
        <begin position="158"/>
        <end position="180"/>
    </location>
</feature>
<evidence type="ECO:0000256" key="1">
    <source>
        <dbReference type="SAM" id="Phobius"/>
    </source>
</evidence>
<feature type="transmembrane region" description="Helical" evidence="1">
    <location>
        <begin position="192"/>
        <end position="211"/>
    </location>
</feature>
<dbReference type="RefSeq" id="WP_167490801.1">
    <property type="nucleotide sequence ID" value="NZ_CP046173.1"/>
</dbReference>
<feature type="transmembrane region" description="Helical" evidence="1">
    <location>
        <begin position="102"/>
        <end position="120"/>
    </location>
</feature>
<keyword evidence="1" id="KW-0812">Transmembrane</keyword>
<protein>
    <submittedName>
        <fullName evidence="2">Uncharacterized protein</fullName>
    </submittedName>
</protein>
<evidence type="ECO:0000313" key="3">
    <source>
        <dbReference type="Proteomes" id="UP000500953"/>
    </source>
</evidence>